<dbReference type="PANTHER" id="PTHR44068:SF11">
    <property type="entry name" value="GERANYL DIPHOSPHATE 2-C-METHYLTRANSFERASE"/>
    <property type="match status" value="1"/>
</dbReference>
<keyword evidence="3" id="KW-1185">Reference proteome</keyword>
<organism evidence="2 3">
    <name type="scientific">Croceifilum oryzae</name>
    <dbReference type="NCBI Taxonomy" id="1553429"/>
    <lineage>
        <taxon>Bacteria</taxon>
        <taxon>Bacillati</taxon>
        <taxon>Bacillota</taxon>
        <taxon>Bacilli</taxon>
        <taxon>Bacillales</taxon>
        <taxon>Thermoactinomycetaceae</taxon>
        <taxon>Croceifilum</taxon>
    </lineage>
</organism>
<dbReference type="RefSeq" id="WP_307253296.1">
    <property type="nucleotide sequence ID" value="NZ_JAUSUV010000008.1"/>
</dbReference>
<dbReference type="Pfam" id="PF13847">
    <property type="entry name" value="Methyltransf_31"/>
    <property type="match status" value="1"/>
</dbReference>
<keyword evidence="2" id="KW-0830">Ubiquinone</keyword>
<dbReference type="InterPro" id="IPR050447">
    <property type="entry name" value="Erg6_SMT_methyltransf"/>
</dbReference>
<name>A0AAJ1TND5_9BACL</name>
<dbReference type="SUPFAM" id="SSF53335">
    <property type="entry name" value="S-adenosyl-L-methionine-dependent methyltransferases"/>
    <property type="match status" value="1"/>
</dbReference>
<dbReference type="CDD" id="cd02440">
    <property type="entry name" value="AdoMet_MTases"/>
    <property type="match status" value="1"/>
</dbReference>
<evidence type="ECO:0000313" key="2">
    <source>
        <dbReference type="EMBL" id="MDQ0417960.1"/>
    </source>
</evidence>
<dbReference type="AlphaFoldDB" id="A0AAJ1TND5"/>
<evidence type="ECO:0000259" key="1">
    <source>
        <dbReference type="Pfam" id="PF13847"/>
    </source>
</evidence>
<reference evidence="2 3" key="1">
    <citation type="submission" date="2023-07" db="EMBL/GenBank/DDBJ databases">
        <title>Genomic Encyclopedia of Type Strains, Phase IV (KMG-IV): sequencing the most valuable type-strain genomes for metagenomic binning, comparative biology and taxonomic classification.</title>
        <authorList>
            <person name="Goeker M."/>
        </authorList>
    </citation>
    <scope>NUCLEOTIDE SEQUENCE [LARGE SCALE GENOMIC DNA]</scope>
    <source>
        <strain evidence="2 3">DSM 46876</strain>
    </source>
</reference>
<dbReference type="EMBL" id="JAUSUV010000008">
    <property type="protein sequence ID" value="MDQ0417960.1"/>
    <property type="molecule type" value="Genomic_DNA"/>
</dbReference>
<feature type="domain" description="Methyltransferase" evidence="1">
    <location>
        <begin position="47"/>
        <end position="168"/>
    </location>
</feature>
<proteinExistence type="predicted"/>
<dbReference type="Gene3D" id="3.40.50.150">
    <property type="entry name" value="Vaccinia Virus protein VP39"/>
    <property type="match status" value="1"/>
</dbReference>
<gene>
    <name evidence="2" type="ORF">J2Z48_002144</name>
</gene>
<sequence>MKENVTVKEIEQLDFSSLVGVVREPNMCSGGIETLRVIIRESNIRHDAKILEVGSNTGFSSIEFASTLPHAHVVGIDMNPISVAFSKDKAKKFGIDNVEFIQANALKLPFEDDSFDMVFISNVTSFINDRETAITEYIRVLKPGGILAVAPIYYRETPPEHIVTAVEEAILANVTVRDKSYWKEILSGFEIQEYFDQDYKYIKSTEEEMSSYVDMVMSQEHLRSYDEDLVVAMKKRLQYFYELFDENLQYAGFSVMLYRYQSPNDIPILHKTCLVKG</sequence>
<dbReference type="PANTHER" id="PTHR44068">
    <property type="entry name" value="ZGC:194242"/>
    <property type="match status" value="1"/>
</dbReference>
<evidence type="ECO:0000313" key="3">
    <source>
        <dbReference type="Proteomes" id="UP001238450"/>
    </source>
</evidence>
<accession>A0AAJ1TND5</accession>
<comment type="caution">
    <text evidence="2">The sequence shown here is derived from an EMBL/GenBank/DDBJ whole genome shotgun (WGS) entry which is preliminary data.</text>
</comment>
<dbReference type="Proteomes" id="UP001238450">
    <property type="component" value="Unassembled WGS sequence"/>
</dbReference>
<protein>
    <submittedName>
        <fullName evidence="2">Ubiquinone/menaquinone biosynthesis C-methylase UbiE</fullName>
    </submittedName>
</protein>
<dbReference type="InterPro" id="IPR025714">
    <property type="entry name" value="Methyltranfer_dom"/>
</dbReference>
<dbReference type="InterPro" id="IPR029063">
    <property type="entry name" value="SAM-dependent_MTases_sf"/>
</dbReference>